<feature type="transmembrane region" description="Helical" evidence="1">
    <location>
        <begin position="38"/>
        <end position="64"/>
    </location>
</feature>
<sequence>MNTRTILALAPKSYWIFLCIGLLLRIPEGPIAIKWSNIALNLLFLYLGVKIALITHELGHLLFAKMVGGIPRRMVLGRGHEVYRTEIMGVKVIINSNVNSGLAFATFENLKQIKFKLILFTSGGFIVNFLTAALLFYFNGFEIDPDTGLHASSAIGLVCLLTGLTSLIPTRSSYQGMRLFSDGLSILKIPSYKQESLMELSLTGKFMDAYDLFEAKEYAQAIEIYQYCLDRNPKLVLPIMNTGLAHLKMGDHQQSTYYLESLIPMMEETENIGYKPIVYNGLAWNYLLIENLAEADRFSELAYSILPNSEHIRGTRGSALIASGRYDEGIKLLVNEVDFKYPNSNTLAAATFLAQAYYGLRNEPEMSKYLSFVESNIEKLETDEKLLFERINQRITYKELVMDTAEEYS</sequence>
<keyword evidence="1" id="KW-0472">Membrane</keyword>
<gene>
    <name evidence="3" type="ORF">ACD591_07510</name>
    <name evidence="2" type="ORF">FOE74_13555</name>
</gene>
<dbReference type="Proteomes" id="UP001570846">
    <property type="component" value="Unassembled WGS sequence"/>
</dbReference>
<name>A0A5M8QBV9_9BACT</name>
<reference evidence="2 4" key="1">
    <citation type="submission" date="2019-07" db="EMBL/GenBank/DDBJ databases">
        <authorList>
            <person name="Qu J.-H."/>
        </authorList>
    </citation>
    <scope>NUCLEOTIDE SEQUENCE [LARGE SCALE GENOMIC DNA]</scope>
    <source>
        <strain evidence="2 4">MDT1-10-3</strain>
    </source>
</reference>
<dbReference type="InterPro" id="IPR011990">
    <property type="entry name" value="TPR-like_helical_dom_sf"/>
</dbReference>
<dbReference type="EMBL" id="JBGOGF010000003">
    <property type="protein sequence ID" value="MFA1771133.1"/>
    <property type="molecule type" value="Genomic_DNA"/>
</dbReference>
<organism evidence="2 4">
    <name type="scientific">Rufibacter glacialis</name>
    <dbReference type="NCBI Taxonomy" id="1259555"/>
    <lineage>
        <taxon>Bacteria</taxon>
        <taxon>Pseudomonadati</taxon>
        <taxon>Bacteroidota</taxon>
        <taxon>Cytophagia</taxon>
        <taxon>Cytophagales</taxon>
        <taxon>Hymenobacteraceae</taxon>
        <taxon>Rufibacter</taxon>
    </lineage>
</organism>
<dbReference type="RefSeq" id="WP_149099146.1">
    <property type="nucleotide sequence ID" value="NZ_BMMG01000004.1"/>
</dbReference>
<proteinExistence type="predicted"/>
<dbReference type="OrthoDB" id="974834at2"/>
<feature type="transmembrane region" description="Helical" evidence="1">
    <location>
        <begin position="117"/>
        <end position="138"/>
    </location>
</feature>
<reference evidence="2 4" key="2">
    <citation type="submission" date="2019-09" db="EMBL/GenBank/DDBJ databases">
        <title>A bacterium isolated from glacier soil.</title>
        <authorList>
            <person name="Liu Q."/>
        </authorList>
    </citation>
    <scope>NUCLEOTIDE SEQUENCE [LARGE SCALE GENOMIC DNA]</scope>
    <source>
        <strain evidence="2 4">MDT1-10-3</strain>
    </source>
</reference>
<protein>
    <submittedName>
        <fullName evidence="3">Tetratricopeptide repeat protein</fullName>
    </submittedName>
</protein>
<keyword evidence="1" id="KW-1133">Transmembrane helix</keyword>
<accession>A0A5M8QBV9</accession>
<evidence type="ECO:0000313" key="5">
    <source>
        <dbReference type="Proteomes" id="UP001570846"/>
    </source>
</evidence>
<dbReference type="Proteomes" id="UP000323866">
    <property type="component" value="Unassembled WGS sequence"/>
</dbReference>
<dbReference type="SUPFAM" id="SSF48452">
    <property type="entry name" value="TPR-like"/>
    <property type="match status" value="1"/>
</dbReference>
<evidence type="ECO:0000313" key="3">
    <source>
        <dbReference type="EMBL" id="MFA1771133.1"/>
    </source>
</evidence>
<comment type="caution">
    <text evidence="2">The sequence shown here is derived from an EMBL/GenBank/DDBJ whole genome shotgun (WGS) entry which is preliminary data.</text>
</comment>
<feature type="transmembrane region" description="Helical" evidence="1">
    <location>
        <begin position="7"/>
        <end position="26"/>
    </location>
</feature>
<evidence type="ECO:0000256" key="1">
    <source>
        <dbReference type="SAM" id="Phobius"/>
    </source>
</evidence>
<evidence type="ECO:0000313" key="4">
    <source>
        <dbReference type="Proteomes" id="UP000323866"/>
    </source>
</evidence>
<reference evidence="3 5" key="3">
    <citation type="submission" date="2024-08" db="EMBL/GenBank/DDBJ databases">
        <authorList>
            <person name="Wei W."/>
        </authorList>
    </citation>
    <scope>NUCLEOTIDE SEQUENCE [LARGE SCALE GENOMIC DNA]</scope>
    <source>
        <strain evidence="3 5">XU2</strain>
    </source>
</reference>
<keyword evidence="5" id="KW-1185">Reference proteome</keyword>
<dbReference type="Gene3D" id="1.25.40.10">
    <property type="entry name" value="Tetratricopeptide repeat domain"/>
    <property type="match status" value="1"/>
</dbReference>
<keyword evidence="1" id="KW-0812">Transmembrane</keyword>
<dbReference type="EMBL" id="VKKZ01000021">
    <property type="protein sequence ID" value="KAA6433487.1"/>
    <property type="molecule type" value="Genomic_DNA"/>
</dbReference>
<evidence type="ECO:0000313" key="2">
    <source>
        <dbReference type="EMBL" id="KAA6433487.1"/>
    </source>
</evidence>
<dbReference type="AlphaFoldDB" id="A0A5M8QBV9"/>
<feature type="transmembrane region" description="Helical" evidence="1">
    <location>
        <begin position="150"/>
        <end position="168"/>
    </location>
</feature>